<feature type="domain" description="Mur ligase N-terminal catalytic" evidence="11">
    <location>
        <begin position="27"/>
        <end position="101"/>
    </location>
</feature>
<protein>
    <recommendedName>
        <fullName evidence="10">UDP-MurNAc-pentapeptide synthetase</fullName>
    </recommendedName>
</protein>
<dbReference type="InterPro" id="IPR035911">
    <property type="entry name" value="MurE/MurF_N"/>
</dbReference>
<evidence type="ECO:0000259" key="11">
    <source>
        <dbReference type="Pfam" id="PF01225"/>
    </source>
</evidence>
<feature type="domain" description="Mur ligase C-terminal" evidence="12">
    <location>
        <begin position="315"/>
        <end position="442"/>
    </location>
</feature>
<dbReference type="GO" id="GO:0005524">
    <property type="term" value="F:ATP binding"/>
    <property type="evidence" value="ECO:0007669"/>
    <property type="project" value="UniProtKB-KW"/>
</dbReference>
<keyword evidence="4" id="KW-0547">Nucleotide-binding</keyword>
<dbReference type="SUPFAM" id="SSF63418">
    <property type="entry name" value="MurE/MurF N-terminal domain"/>
    <property type="match status" value="1"/>
</dbReference>
<dbReference type="InterPro" id="IPR013221">
    <property type="entry name" value="Mur_ligase_cen"/>
</dbReference>
<evidence type="ECO:0000256" key="10">
    <source>
        <dbReference type="ARBA" id="ARBA00031461"/>
    </source>
</evidence>
<keyword evidence="3" id="KW-0132">Cell division</keyword>
<evidence type="ECO:0000256" key="8">
    <source>
        <dbReference type="ARBA" id="ARBA00023306"/>
    </source>
</evidence>
<dbReference type="GO" id="GO:0071555">
    <property type="term" value="P:cell wall organization"/>
    <property type="evidence" value="ECO:0007669"/>
    <property type="project" value="UniProtKB-KW"/>
</dbReference>
<dbReference type="PANTHER" id="PTHR43024:SF1">
    <property type="entry name" value="UDP-N-ACETYLMURAMOYL-TRIPEPTIDE--D-ALANYL-D-ALANINE LIGASE"/>
    <property type="match status" value="1"/>
</dbReference>
<evidence type="ECO:0000256" key="7">
    <source>
        <dbReference type="ARBA" id="ARBA00022984"/>
    </source>
</evidence>
<evidence type="ECO:0000313" key="14">
    <source>
        <dbReference type="EMBL" id="SUZ50467.1"/>
    </source>
</evidence>
<proteinExistence type="inferred from homology"/>
<dbReference type="GO" id="GO:0009252">
    <property type="term" value="P:peptidoglycan biosynthetic process"/>
    <property type="evidence" value="ECO:0007669"/>
    <property type="project" value="UniProtKB-KW"/>
</dbReference>
<keyword evidence="1" id="KW-0963">Cytoplasm</keyword>
<keyword evidence="7" id="KW-0573">Peptidoglycan synthesis</keyword>
<dbReference type="PANTHER" id="PTHR43024">
    <property type="entry name" value="UDP-N-ACETYLMURAMOYL-TRIPEPTIDE--D-ALANYL-D-ALANINE LIGASE"/>
    <property type="match status" value="1"/>
</dbReference>
<dbReference type="InterPro" id="IPR036615">
    <property type="entry name" value="Mur_ligase_C_dom_sf"/>
</dbReference>
<dbReference type="Pfam" id="PF08245">
    <property type="entry name" value="Mur_ligase_M"/>
    <property type="match status" value="1"/>
</dbReference>
<dbReference type="NCBIfam" id="TIGR01143">
    <property type="entry name" value="murF"/>
    <property type="match status" value="1"/>
</dbReference>
<dbReference type="InterPro" id="IPR000713">
    <property type="entry name" value="Mur_ligase_N"/>
</dbReference>
<accession>A0A381N7L0</accession>
<sequence length="454" mass="49844">MTKLYTFGEMKQLLNANAENISENNLVKGFSIDSRTLKDGDLFFCIKGENTDGHHYIPQALEKGACGIVAIPENIPQTLRNRDLPCILVSDPNKALREWAADVRRQFSGKVLAITGSNGKTSTKDILAGLCRYIDPQAYSTPGNYNNFIGVPLTILSAVQKAKWWIIEIGTNQFGEIAELSNIVQPTAGIITNIGESHLEFLGSTAGVAKEKSGLFAGMNPESNVVIPDSLLHQQIVEEAAAKAGVSIIKTAQLSEKSPAGLNKFRLFEEEFETSIDSPLLKQNLILALTLLHLEGVAVSELQMASNSLDVSVKGRFQQINKDDWILIDDTYNANPSSFQSVLENLNKMFPERRKIVVCGAMAELGDSSQEFHRQVGNTMHNCGVEKMYGLGGEEIEFYLEGWKNAGGEKTAARHFSELAELLPAFKAELQSEDVVLVKGSRSAKMERFVDAML</sequence>
<evidence type="ECO:0000256" key="3">
    <source>
        <dbReference type="ARBA" id="ARBA00022618"/>
    </source>
</evidence>
<feature type="domain" description="Mur ligase central" evidence="13">
    <location>
        <begin position="114"/>
        <end position="276"/>
    </location>
</feature>
<dbReference type="GO" id="GO:0047480">
    <property type="term" value="F:UDP-N-acetylmuramoyl-tripeptide-D-alanyl-D-alanine ligase activity"/>
    <property type="evidence" value="ECO:0007669"/>
    <property type="project" value="InterPro"/>
</dbReference>
<evidence type="ECO:0000256" key="2">
    <source>
        <dbReference type="ARBA" id="ARBA00022598"/>
    </source>
</evidence>
<evidence type="ECO:0000256" key="6">
    <source>
        <dbReference type="ARBA" id="ARBA00022960"/>
    </source>
</evidence>
<dbReference type="AlphaFoldDB" id="A0A381N7L0"/>
<dbReference type="Pfam" id="PF01225">
    <property type="entry name" value="Mur_ligase"/>
    <property type="match status" value="1"/>
</dbReference>
<dbReference type="InterPro" id="IPR036565">
    <property type="entry name" value="Mur-like_cat_sf"/>
</dbReference>
<keyword evidence="6" id="KW-0133">Cell shape</keyword>
<evidence type="ECO:0000259" key="12">
    <source>
        <dbReference type="Pfam" id="PF02875"/>
    </source>
</evidence>
<gene>
    <name evidence="14" type="ORF">METZ01_LOCUS3321</name>
</gene>
<dbReference type="InterPro" id="IPR051046">
    <property type="entry name" value="MurCDEF_CellWall_CoF430Synth"/>
</dbReference>
<keyword evidence="8" id="KW-0131">Cell cycle</keyword>
<dbReference type="Pfam" id="PF02875">
    <property type="entry name" value="Mur_ligase_C"/>
    <property type="match status" value="1"/>
</dbReference>
<dbReference type="GO" id="GO:0008360">
    <property type="term" value="P:regulation of cell shape"/>
    <property type="evidence" value="ECO:0007669"/>
    <property type="project" value="UniProtKB-KW"/>
</dbReference>
<keyword evidence="9" id="KW-0961">Cell wall biogenesis/degradation</keyword>
<dbReference type="SUPFAM" id="SSF53623">
    <property type="entry name" value="MurD-like peptide ligases, catalytic domain"/>
    <property type="match status" value="1"/>
</dbReference>
<name>A0A381N7L0_9ZZZZ</name>
<dbReference type="EMBL" id="UINC01000172">
    <property type="protein sequence ID" value="SUZ50467.1"/>
    <property type="molecule type" value="Genomic_DNA"/>
</dbReference>
<evidence type="ECO:0000256" key="5">
    <source>
        <dbReference type="ARBA" id="ARBA00022840"/>
    </source>
</evidence>
<dbReference type="SUPFAM" id="SSF53244">
    <property type="entry name" value="MurD-like peptide ligases, peptide-binding domain"/>
    <property type="match status" value="1"/>
</dbReference>
<dbReference type="InterPro" id="IPR004101">
    <property type="entry name" value="Mur_ligase_C"/>
</dbReference>
<keyword evidence="2" id="KW-0436">Ligase</keyword>
<dbReference type="InterPro" id="IPR005863">
    <property type="entry name" value="UDP-N-AcMur_synth"/>
</dbReference>
<reference evidence="14" key="1">
    <citation type="submission" date="2018-05" db="EMBL/GenBank/DDBJ databases">
        <authorList>
            <person name="Lanie J.A."/>
            <person name="Ng W.-L."/>
            <person name="Kazmierczak K.M."/>
            <person name="Andrzejewski T.M."/>
            <person name="Davidsen T.M."/>
            <person name="Wayne K.J."/>
            <person name="Tettelin H."/>
            <person name="Glass J.I."/>
            <person name="Rusch D."/>
            <person name="Podicherti R."/>
            <person name="Tsui H.-C.T."/>
            <person name="Winkler M.E."/>
        </authorList>
    </citation>
    <scope>NUCLEOTIDE SEQUENCE</scope>
</reference>
<organism evidence="14">
    <name type="scientific">marine metagenome</name>
    <dbReference type="NCBI Taxonomy" id="408172"/>
    <lineage>
        <taxon>unclassified sequences</taxon>
        <taxon>metagenomes</taxon>
        <taxon>ecological metagenomes</taxon>
    </lineage>
</organism>
<dbReference type="Gene3D" id="3.40.1390.10">
    <property type="entry name" value="MurE/MurF, N-terminal domain"/>
    <property type="match status" value="1"/>
</dbReference>
<evidence type="ECO:0000259" key="13">
    <source>
        <dbReference type="Pfam" id="PF08245"/>
    </source>
</evidence>
<keyword evidence="5" id="KW-0067">ATP-binding</keyword>
<evidence type="ECO:0000256" key="1">
    <source>
        <dbReference type="ARBA" id="ARBA00022490"/>
    </source>
</evidence>
<dbReference type="Gene3D" id="3.40.1190.10">
    <property type="entry name" value="Mur-like, catalytic domain"/>
    <property type="match status" value="1"/>
</dbReference>
<dbReference type="Gene3D" id="3.90.190.20">
    <property type="entry name" value="Mur ligase, C-terminal domain"/>
    <property type="match status" value="1"/>
</dbReference>
<evidence type="ECO:0000256" key="9">
    <source>
        <dbReference type="ARBA" id="ARBA00023316"/>
    </source>
</evidence>
<dbReference type="GO" id="GO:0051301">
    <property type="term" value="P:cell division"/>
    <property type="evidence" value="ECO:0007669"/>
    <property type="project" value="UniProtKB-KW"/>
</dbReference>
<dbReference type="HAMAP" id="MF_02019">
    <property type="entry name" value="MurF"/>
    <property type="match status" value="1"/>
</dbReference>
<evidence type="ECO:0000256" key="4">
    <source>
        <dbReference type="ARBA" id="ARBA00022741"/>
    </source>
</evidence>